<comment type="subcellular location">
    <subcellularLocation>
        <location evidence="1">Endomembrane system</location>
        <topology evidence="1">Peripheral membrane protein</topology>
    </subcellularLocation>
    <subcellularLocation>
        <location evidence="2">Endoplasmic reticulum membrane</location>
    </subcellularLocation>
</comment>
<dbReference type="SUPFAM" id="SSF55729">
    <property type="entry name" value="Acyl-CoA N-acyltransferases (Nat)"/>
    <property type="match status" value="1"/>
</dbReference>
<dbReference type="InterPro" id="IPR000182">
    <property type="entry name" value="GNAT_dom"/>
</dbReference>
<dbReference type="PROSITE" id="PS51186">
    <property type="entry name" value="GNAT"/>
    <property type="match status" value="1"/>
</dbReference>
<dbReference type="InterPro" id="IPR039143">
    <property type="entry name" value="GNPNAT1-like"/>
</dbReference>
<reference evidence="10" key="1">
    <citation type="submission" date="2020-05" db="EMBL/GenBank/DDBJ databases">
        <title>Phylogenomic resolution of chytrid fungi.</title>
        <authorList>
            <person name="Stajich J.E."/>
            <person name="Amses K."/>
            <person name="Simmons R."/>
            <person name="Seto K."/>
            <person name="Myers J."/>
            <person name="Bonds A."/>
            <person name="Quandt C.A."/>
            <person name="Barry K."/>
            <person name="Liu P."/>
            <person name="Grigoriev I."/>
            <person name="Longcore J.E."/>
            <person name="James T.Y."/>
        </authorList>
    </citation>
    <scope>NUCLEOTIDE SEQUENCE</scope>
    <source>
        <strain evidence="10">JEL0379</strain>
    </source>
</reference>
<evidence type="ECO:0000256" key="5">
    <source>
        <dbReference type="ARBA" id="ARBA00022824"/>
    </source>
</evidence>
<keyword evidence="5" id="KW-0256">Endoplasmic reticulum</keyword>
<dbReference type="PANTHER" id="PTHR13355">
    <property type="entry name" value="GLUCOSAMINE 6-PHOSPHATE N-ACETYLTRANSFERASE"/>
    <property type="match status" value="1"/>
</dbReference>
<evidence type="ECO:0000256" key="8">
    <source>
        <dbReference type="RuleBase" id="RU365086"/>
    </source>
</evidence>
<evidence type="ECO:0000259" key="9">
    <source>
        <dbReference type="PROSITE" id="PS51186"/>
    </source>
</evidence>
<evidence type="ECO:0000313" key="10">
    <source>
        <dbReference type="EMBL" id="KAJ3185117.1"/>
    </source>
</evidence>
<keyword evidence="6" id="KW-0472">Membrane</keyword>
<evidence type="ECO:0000256" key="6">
    <source>
        <dbReference type="ARBA" id="ARBA00023136"/>
    </source>
</evidence>
<comment type="catalytic activity">
    <reaction evidence="8">
        <text>D-glucosamine 6-phosphate + acetyl-CoA = N-acetyl-D-glucosamine 6-phosphate + CoA + H(+)</text>
        <dbReference type="Rhea" id="RHEA:10292"/>
        <dbReference type="ChEBI" id="CHEBI:15378"/>
        <dbReference type="ChEBI" id="CHEBI:57287"/>
        <dbReference type="ChEBI" id="CHEBI:57288"/>
        <dbReference type="ChEBI" id="CHEBI:57513"/>
        <dbReference type="ChEBI" id="CHEBI:58725"/>
        <dbReference type="EC" id="2.3.1.4"/>
    </reaction>
</comment>
<dbReference type="EMBL" id="JADGJQ010000002">
    <property type="protein sequence ID" value="KAJ3185117.1"/>
    <property type="molecule type" value="Genomic_DNA"/>
</dbReference>
<gene>
    <name evidence="10" type="primary">GNA1</name>
    <name evidence="10" type="ORF">HDU87_002683</name>
</gene>
<dbReference type="InterPro" id="IPR016181">
    <property type="entry name" value="Acyl_CoA_acyltransferase"/>
</dbReference>
<evidence type="ECO:0000256" key="4">
    <source>
        <dbReference type="ARBA" id="ARBA00022679"/>
    </source>
</evidence>
<dbReference type="PANTHER" id="PTHR13355:SF11">
    <property type="entry name" value="GLUCOSAMINE 6-PHOSPHATE N-ACETYLTRANSFERASE"/>
    <property type="match status" value="1"/>
</dbReference>
<dbReference type="GO" id="GO:0004343">
    <property type="term" value="F:glucosamine 6-phosphate N-acetyltransferase activity"/>
    <property type="evidence" value="ECO:0007669"/>
    <property type="project" value="UniProtKB-UniRule"/>
</dbReference>
<dbReference type="EC" id="2.3.1.4" evidence="8"/>
<sequence length="184" mass="20798">MSAALASGPLFDRVYISQDVQAQLKPGFVVRPLEPGDYEKGFLDVLSQLTTVGKMSKGLFMERYSYLKAHNHEYFTIVIEDTKKQLIVGAGTVLVERKFVHMNGLVGHIEDIVTHSEYRGLNLGKLVIETLKYIGKMTGCYKIILDCNDKNIPFYEKCGFAHKEFEMVLYIDENDAVKAPKAKL</sequence>
<organism evidence="10 11">
    <name type="scientific">Geranomyces variabilis</name>
    <dbReference type="NCBI Taxonomy" id="109894"/>
    <lineage>
        <taxon>Eukaryota</taxon>
        <taxon>Fungi</taxon>
        <taxon>Fungi incertae sedis</taxon>
        <taxon>Chytridiomycota</taxon>
        <taxon>Chytridiomycota incertae sedis</taxon>
        <taxon>Chytridiomycetes</taxon>
        <taxon>Spizellomycetales</taxon>
        <taxon>Powellomycetaceae</taxon>
        <taxon>Geranomyces</taxon>
    </lineage>
</organism>
<evidence type="ECO:0000256" key="1">
    <source>
        <dbReference type="ARBA" id="ARBA00004184"/>
    </source>
</evidence>
<comment type="subunit">
    <text evidence="3">Homodimer.</text>
</comment>
<dbReference type="AlphaFoldDB" id="A0AAD5TRL7"/>
<dbReference type="Pfam" id="PF00583">
    <property type="entry name" value="Acetyltransf_1"/>
    <property type="match status" value="1"/>
</dbReference>
<comment type="caution">
    <text evidence="10">The sequence shown here is derived from an EMBL/GenBank/DDBJ whole genome shotgun (WGS) entry which is preliminary data.</text>
</comment>
<accession>A0AAD5TRL7</accession>
<dbReference type="GO" id="GO:0006048">
    <property type="term" value="P:UDP-N-acetylglucosamine biosynthetic process"/>
    <property type="evidence" value="ECO:0007669"/>
    <property type="project" value="UniProtKB-UniRule"/>
</dbReference>
<comment type="similarity">
    <text evidence="8">Belongs to the acetyltransferase family. GNA1 subfamily.</text>
</comment>
<keyword evidence="4 8" id="KW-0808">Transferase</keyword>
<evidence type="ECO:0000313" key="11">
    <source>
        <dbReference type="Proteomes" id="UP001212152"/>
    </source>
</evidence>
<dbReference type="Gene3D" id="3.40.630.30">
    <property type="match status" value="1"/>
</dbReference>
<dbReference type="GO" id="GO:0005789">
    <property type="term" value="C:endoplasmic reticulum membrane"/>
    <property type="evidence" value="ECO:0007669"/>
    <property type="project" value="UniProtKB-SubCell"/>
</dbReference>
<evidence type="ECO:0000256" key="3">
    <source>
        <dbReference type="ARBA" id="ARBA00011738"/>
    </source>
</evidence>
<keyword evidence="11" id="KW-1185">Reference proteome</keyword>
<proteinExistence type="inferred from homology"/>
<comment type="pathway">
    <text evidence="8">Nucleotide-sugar biosynthesis; UDP-N-acetyl-alpha-D-glucosamine biosynthesis; N-acetyl-alpha-D-glucosamine 1-phosphate from alpha-D-glucosamine 6-phosphate (route I): step 1/2.</text>
</comment>
<keyword evidence="7 8" id="KW-0012">Acyltransferase</keyword>
<feature type="domain" description="N-acetyltransferase" evidence="9">
    <location>
        <begin position="28"/>
        <end position="183"/>
    </location>
</feature>
<evidence type="ECO:0000256" key="2">
    <source>
        <dbReference type="ARBA" id="ARBA00004586"/>
    </source>
</evidence>
<evidence type="ECO:0000256" key="7">
    <source>
        <dbReference type="ARBA" id="ARBA00023315"/>
    </source>
</evidence>
<dbReference type="CDD" id="cd04301">
    <property type="entry name" value="NAT_SF"/>
    <property type="match status" value="1"/>
</dbReference>
<protein>
    <recommendedName>
        <fullName evidence="8">Glucosamine 6-phosphate N-acetyltransferase</fullName>
        <ecNumber evidence="8">2.3.1.4</ecNumber>
    </recommendedName>
</protein>
<dbReference type="FunFam" id="3.40.630.30:FF:000048">
    <property type="entry name" value="Glucosamine 6-phosphate N-acetyltransferase"/>
    <property type="match status" value="1"/>
</dbReference>
<dbReference type="Proteomes" id="UP001212152">
    <property type="component" value="Unassembled WGS sequence"/>
</dbReference>
<name>A0AAD5TRL7_9FUNG</name>